<accession>A0A423VWZ3</accession>
<feature type="region of interest" description="Disordered" evidence="6">
    <location>
        <begin position="117"/>
        <end position="140"/>
    </location>
</feature>
<dbReference type="GO" id="GO:0006513">
    <property type="term" value="P:protein monoubiquitination"/>
    <property type="evidence" value="ECO:0007669"/>
    <property type="project" value="TreeGrafter"/>
</dbReference>
<dbReference type="PANTHER" id="PTHR46077:SF1">
    <property type="entry name" value="TOP1 BINDING ARGININE_SERINE RICH PROTEIN, E3 UBIQUITIN LIGASE"/>
    <property type="match status" value="1"/>
</dbReference>
<dbReference type="EMBL" id="LJZO01000023">
    <property type="protein sequence ID" value="ROV95524.1"/>
    <property type="molecule type" value="Genomic_DNA"/>
</dbReference>
<feature type="compositionally biased region" description="Polar residues" evidence="6">
    <location>
        <begin position="678"/>
        <end position="693"/>
    </location>
</feature>
<reference evidence="7 8" key="1">
    <citation type="submission" date="2015-09" db="EMBL/GenBank/DDBJ databases">
        <title>Host preference determinants of Valsa canker pathogens revealed by comparative genomics.</title>
        <authorList>
            <person name="Yin Z."/>
            <person name="Huang L."/>
        </authorList>
    </citation>
    <scope>NUCLEOTIDE SEQUENCE [LARGE SCALE GENOMIC DNA]</scope>
    <source>
        <strain evidence="7 8">YSFL</strain>
    </source>
</reference>
<protein>
    <recommendedName>
        <fullName evidence="2">RING-type E3 ubiquitin transferase</fullName>
        <ecNumber evidence="2">2.3.2.27</ecNumber>
    </recommendedName>
</protein>
<sequence length="707" mass="77796">MGVEEGEISEVHYEIQNEAKTWKTYKIPKRGLEPATEARSSENEPLASQSSSSTAPAQDPLEKRRDVYRKRLFSLHVGSNPRSRYRDITPQDFNTSDDLQSRARAWIRRELQVFEFLGDDSRNPPEDSRPPSEDTRRRRQNNAEFVLEYVIAILKTVDMQSGHAEELLADFLGREHTKLFLHELRNFLRSPYSVEAWDRHVQYDDDNQTTSSPQRSGSAAVSSAMSPFTMVVPTGLPGTSGVFDAFSELSGSPNGSAVVNFTDSNVNMLPILPGPTKVGTHTFSIVDYTRSSLPFCDAGDIDNPDALCNQPREIRVSMFYPACPPEVDEDSRPVLTHKRHFAPVFESSLVGMVSQLTLGNDTAMHNLMSQAVEDVPVCKGEYTMIMLTPAAGGQRQAYTQAASELAFLGYIVVTVDHLYISGFVELSDGTIQAVMLDDPMVASEAGNVQVDDIHILGKALTRKAELDRLPIWTEHAAIEPYFCVFGHGLGGRVADLLASYNVTCGGHLEGLLALPFPLDKGDIDIDSDRSPAVGEHITVNDTQPLDEELSDPVRVPSTVENLTKSLLKTVQDLVYEISCRATGSCGDDTEDNTVQKRSVDSLDCCDGKESCNQGDCDRDRHYHDDYRPCDDGHCGDEIIDNCGDDCDNSCDDNQGPPSPDRPNRCNGGGQPQGDGPCNDNQGFPSPGQPNRCNSGVLLQEVPPWDTV</sequence>
<keyword evidence="4" id="KW-0805">Transcription regulation</keyword>
<evidence type="ECO:0000256" key="3">
    <source>
        <dbReference type="ARBA" id="ARBA00022679"/>
    </source>
</evidence>
<dbReference type="GO" id="GO:0000209">
    <property type="term" value="P:protein polyubiquitination"/>
    <property type="evidence" value="ECO:0007669"/>
    <property type="project" value="TreeGrafter"/>
</dbReference>
<dbReference type="STRING" id="252740.A0A423VWZ3"/>
<dbReference type="GO" id="GO:0061630">
    <property type="term" value="F:ubiquitin protein ligase activity"/>
    <property type="evidence" value="ECO:0007669"/>
    <property type="project" value="UniProtKB-EC"/>
</dbReference>
<keyword evidence="3" id="KW-0808">Transferase</keyword>
<evidence type="ECO:0000256" key="6">
    <source>
        <dbReference type="SAM" id="MobiDB-lite"/>
    </source>
</evidence>
<dbReference type="Gene3D" id="3.40.50.1820">
    <property type="entry name" value="alpha/beta hydrolase"/>
    <property type="match status" value="1"/>
</dbReference>
<name>A0A423VWZ3_CYTCH</name>
<keyword evidence="8" id="KW-1185">Reference proteome</keyword>
<gene>
    <name evidence="7" type="ORF">VSDG_05358</name>
</gene>
<evidence type="ECO:0000313" key="8">
    <source>
        <dbReference type="Proteomes" id="UP000284375"/>
    </source>
</evidence>
<dbReference type="AlphaFoldDB" id="A0A423VWZ3"/>
<feature type="region of interest" description="Disordered" evidence="6">
    <location>
        <begin position="25"/>
        <end position="63"/>
    </location>
</feature>
<feature type="compositionally biased region" description="Basic and acidic residues" evidence="6">
    <location>
        <begin position="119"/>
        <end position="136"/>
    </location>
</feature>
<evidence type="ECO:0000256" key="2">
    <source>
        <dbReference type="ARBA" id="ARBA00012483"/>
    </source>
</evidence>
<comment type="catalytic activity">
    <reaction evidence="1">
        <text>S-ubiquitinyl-[E2 ubiquitin-conjugating enzyme]-L-cysteine + [acceptor protein]-L-lysine = [E2 ubiquitin-conjugating enzyme]-L-cysteine + N(6)-ubiquitinyl-[acceptor protein]-L-lysine.</text>
        <dbReference type="EC" id="2.3.2.27"/>
    </reaction>
</comment>
<evidence type="ECO:0000256" key="4">
    <source>
        <dbReference type="ARBA" id="ARBA00023015"/>
    </source>
</evidence>
<dbReference type="EC" id="2.3.2.27" evidence="2"/>
<dbReference type="Proteomes" id="UP000284375">
    <property type="component" value="Unassembled WGS sequence"/>
</dbReference>
<dbReference type="OrthoDB" id="2363873at2759"/>
<proteinExistence type="predicted"/>
<evidence type="ECO:0000256" key="1">
    <source>
        <dbReference type="ARBA" id="ARBA00000900"/>
    </source>
</evidence>
<comment type="caution">
    <text evidence="7">The sequence shown here is derived from an EMBL/GenBank/DDBJ whole genome shotgun (WGS) entry which is preliminary data.</text>
</comment>
<evidence type="ECO:0000256" key="5">
    <source>
        <dbReference type="ARBA" id="ARBA00023163"/>
    </source>
</evidence>
<keyword evidence="5" id="KW-0804">Transcription</keyword>
<dbReference type="PANTHER" id="PTHR46077">
    <property type="entry name" value="E3 UBIQUITIN-PROTEIN LIGASE TOPORS"/>
    <property type="match status" value="1"/>
</dbReference>
<evidence type="ECO:0000313" key="7">
    <source>
        <dbReference type="EMBL" id="ROV95524.1"/>
    </source>
</evidence>
<feature type="region of interest" description="Disordered" evidence="6">
    <location>
        <begin position="651"/>
        <end position="707"/>
    </location>
</feature>
<organism evidence="7 8">
    <name type="scientific">Cytospora chrysosperma</name>
    <name type="common">Cytospora canker fungus</name>
    <name type="synonym">Sphaeria chrysosperma</name>
    <dbReference type="NCBI Taxonomy" id="252740"/>
    <lineage>
        <taxon>Eukaryota</taxon>
        <taxon>Fungi</taxon>
        <taxon>Dikarya</taxon>
        <taxon>Ascomycota</taxon>
        <taxon>Pezizomycotina</taxon>
        <taxon>Sordariomycetes</taxon>
        <taxon>Sordariomycetidae</taxon>
        <taxon>Diaporthales</taxon>
        <taxon>Cytosporaceae</taxon>
        <taxon>Cytospora</taxon>
    </lineage>
</organism>
<dbReference type="InterPro" id="IPR029058">
    <property type="entry name" value="AB_hydrolase_fold"/>
</dbReference>